<proteinExistence type="predicted"/>
<keyword evidence="2" id="KW-1185">Reference proteome</keyword>
<gene>
    <name evidence="1" type="ORF">L2E82_14156</name>
</gene>
<evidence type="ECO:0000313" key="2">
    <source>
        <dbReference type="Proteomes" id="UP001055811"/>
    </source>
</evidence>
<dbReference type="Proteomes" id="UP001055811">
    <property type="component" value="Linkage Group LG03"/>
</dbReference>
<sequence>MTSIPLNKTWFTLLFPCILCSILHQATSHVPKPEPPTYGSNYMLQRYEKWLQKYERVYQGRDEWQLRFGIYQSNVQFIDYVNSQNLSYKLIDNKYADMTNEEFSTFYLGYNGHEYSGSSEPNDDVPEVLPKNLDWRKKGAVTHVRDQGRCGACWAFSVVAAIEGINKIKGGNLTYLSEQMLVDCDVNNGDIGCRGGIMVKAYDFVKKNGGITSAKDYPYIGKEEDCNKSKEKEPSVIIKGYKTIKSKHETSLQHAVAKQPVSVALAAGFFFQFYGSGLYSGPCGTHLNHGVTVVGYGEESGSKYWIIKNSWGTDWGENGYMRLERGTEDEGGKCGIAKDTSYPVLS</sequence>
<accession>A0ACB9EYK1</accession>
<comment type="caution">
    <text evidence="1">The sequence shown here is derived from an EMBL/GenBank/DDBJ whole genome shotgun (WGS) entry which is preliminary data.</text>
</comment>
<dbReference type="EMBL" id="CM042011">
    <property type="protein sequence ID" value="KAI3764153.1"/>
    <property type="molecule type" value="Genomic_DNA"/>
</dbReference>
<organism evidence="1 2">
    <name type="scientific">Cichorium intybus</name>
    <name type="common">Chicory</name>
    <dbReference type="NCBI Taxonomy" id="13427"/>
    <lineage>
        <taxon>Eukaryota</taxon>
        <taxon>Viridiplantae</taxon>
        <taxon>Streptophyta</taxon>
        <taxon>Embryophyta</taxon>
        <taxon>Tracheophyta</taxon>
        <taxon>Spermatophyta</taxon>
        <taxon>Magnoliopsida</taxon>
        <taxon>eudicotyledons</taxon>
        <taxon>Gunneridae</taxon>
        <taxon>Pentapetalae</taxon>
        <taxon>asterids</taxon>
        <taxon>campanulids</taxon>
        <taxon>Asterales</taxon>
        <taxon>Asteraceae</taxon>
        <taxon>Cichorioideae</taxon>
        <taxon>Cichorieae</taxon>
        <taxon>Cichoriinae</taxon>
        <taxon>Cichorium</taxon>
    </lineage>
</organism>
<protein>
    <submittedName>
        <fullName evidence="1">Uncharacterized protein</fullName>
    </submittedName>
</protein>
<reference evidence="1 2" key="2">
    <citation type="journal article" date="2022" name="Mol. Ecol. Resour.">
        <title>The genomes of chicory, endive, great burdock and yacon provide insights into Asteraceae paleo-polyploidization history and plant inulin production.</title>
        <authorList>
            <person name="Fan W."/>
            <person name="Wang S."/>
            <person name="Wang H."/>
            <person name="Wang A."/>
            <person name="Jiang F."/>
            <person name="Liu H."/>
            <person name="Zhao H."/>
            <person name="Xu D."/>
            <person name="Zhang Y."/>
        </authorList>
    </citation>
    <scope>NUCLEOTIDE SEQUENCE [LARGE SCALE GENOMIC DNA]</scope>
    <source>
        <strain evidence="2">cv. Punajuju</strain>
        <tissue evidence="1">Leaves</tissue>
    </source>
</reference>
<reference evidence="2" key="1">
    <citation type="journal article" date="2022" name="Mol. Ecol. Resour.">
        <title>The genomes of chicory, endive, great burdock and yacon provide insights into Asteraceae palaeo-polyploidization history and plant inulin production.</title>
        <authorList>
            <person name="Fan W."/>
            <person name="Wang S."/>
            <person name="Wang H."/>
            <person name="Wang A."/>
            <person name="Jiang F."/>
            <person name="Liu H."/>
            <person name="Zhao H."/>
            <person name="Xu D."/>
            <person name="Zhang Y."/>
        </authorList>
    </citation>
    <scope>NUCLEOTIDE SEQUENCE [LARGE SCALE GENOMIC DNA]</scope>
    <source>
        <strain evidence="2">cv. Punajuju</strain>
    </source>
</reference>
<evidence type="ECO:0000313" key="1">
    <source>
        <dbReference type="EMBL" id="KAI3764153.1"/>
    </source>
</evidence>
<name>A0ACB9EYK1_CICIN</name>